<evidence type="ECO:0000256" key="6">
    <source>
        <dbReference type="SAM" id="MobiDB-lite"/>
    </source>
</evidence>
<reference evidence="9" key="1">
    <citation type="submission" date="2021-03" db="EMBL/GenBank/DDBJ databases">
        <title>Comparative genomics and phylogenomic investigation of the class Geoglossomycetes provide insights into ecological specialization and systematics.</title>
        <authorList>
            <person name="Melie T."/>
            <person name="Pirro S."/>
            <person name="Miller A.N."/>
            <person name="Quandt A."/>
        </authorList>
    </citation>
    <scope>NUCLEOTIDE SEQUENCE</scope>
    <source>
        <strain evidence="9">GBOQ0MN5Z8</strain>
    </source>
</reference>
<name>A0A9P8HZ43_9PEZI</name>
<evidence type="ECO:0000313" key="10">
    <source>
        <dbReference type="Proteomes" id="UP000698800"/>
    </source>
</evidence>
<dbReference type="Pfam" id="PF09359">
    <property type="entry name" value="VTC"/>
    <property type="match status" value="1"/>
</dbReference>
<sequence>MKYGQTLQQRSIPEWGPYNVEYNDIKYLIKVRTTRDQAHAISIPGRGNGENTALVEFEDELYAELSEQHQRIDLFVFSKSGEISRRLNHLDRQVIQLRGRSKASVRTRMSVRRLEKFSKVEEEVLRAGGEIQSLSQFVGAQRLAFHKLLKKYKKWTGSPTLGKRFRQEILGQPTSFSNINLESLVAEWAAVLAAVREPFKDGVSLQPGYGGRRVSLGPLPAKGKTKLLIAGGTSRGESRANSPSQFGGNTSAAQIHSITEDGSDVDLDTALATLPLGPTAGKATYWVHPDDLVQLHVLLLQHMRMRAARGKTQTPTPPSPAMSRTSSLTWRSGFGIDERGDEAGLVIFGDLERFAEGQRAATMGEAEDRAGKITEKAAASVRWCADSEAVVVAGAAPLDTSDSANPRRPSKRRIAKLKKKNISALFDLKQPLPPQRRGSDLTPYSTESAETSARNMEEVRTWLSQHEEICPLVQIRSKRTRFHCLTNSPSSGTWAVLDRDIKMEKAYLEEIGKTGTLTPPMEEGNIASALPGDKHIEFPYAVLEVRWEGDDNGLVPVLDDSHLTERVRGFSTEIHAIAVLHEPKNMPPPLWISALKKDIRKLPASSKPPLRRSSHSGFVSTGANTSASTASTTDDPSSTFTEGAHESSATSEADLLQSPPPSALKKKKRRKPYQEHPPRKRSDEDGPVNFKRYWNEYDDGDEAPEDEPYTIFVDPNEPAGFPGMEGISRLRDIVVAKFQSASTKVKEWLPPSPKGGEQQPLLGENNRFIPYDTDLEDSSLAERAIFSRRQYSTIVEQEAQQTLRAREQFLIRAYVACFSASVLLLSLVFVLAITGKHKFHIPVDLGVITGVIASLSFAVTGMVMMLVRKTRVGSAQRFVVLTTFGAICVASGVLLALVGTGG</sequence>
<feature type="compositionally biased region" description="Low complexity" evidence="6">
    <location>
        <begin position="620"/>
        <end position="639"/>
    </location>
</feature>
<feature type="transmembrane region" description="Helical" evidence="7">
    <location>
        <begin position="809"/>
        <end position="833"/>
    </location>
</feature>
<feature type="domain" description="SPX" evidence="8">
    <location>
        <begin position="1"/>
        <end position="166"/>
    </location>
</feature>
<feature type="region of interest" description="Disordered" evidence="6">
    <location>
        <begin position="604"/>
        <end position="706"/>
    </location>
</feature>
<protein>
    <recommendedName>
        <fullName evidence="8">SPX domain-containing protein</fullName>
    </recommendedName>
</protein>
<keyword evidence="5 7" id="KW-0472">Membrane</keyword>
<dbReference type="GO" id="GO:0000329">
    <property type="term" value="C:fungal-type vacuole membrane"/>
    <property type="evidence" value="ECO:0007669"/>
    <property type="project" value="TreeGrafter"/>
</dbReference>
<feature type="compositionally biased region" description="Basic and acidic residues" evidence="6">
    <location>
        <begin position="672"/>
        <end position="684"/>
    </location>
</feature>
<dbReference type="PANTHER" id="PTHR46140">
    <property type="entry name" value="VACUOLAR TRANSPORTER CHAPERONE 1-RELATED"/>
    <property type="match status" value="1"/>
</dbReference>
<evidence type="ECO:0000313" key="9">
    <source>
        <dbReference type="EMBL" id="KAH0533875.1"/>
    </source>
</evidence>
<feature type="compositionally biased region" description="Polar residues" evidence="6">
    <location>
        <begin position="239"/>
        <end position="250"/>
    </location>
</feature>
<keyword evidence="2" id="KW-0926">Vacuole</keyword>
<dbReference type="OrthoDB" id="5588846at2759"/>
<feature type="transmembrane region" description="Helical" evidence="7">
    <location>
        <begin position="845"/>
        <end position="866"/>
    </location>
</feature>
<dbReference type="InterPro" id="IPR051572">
    <property type="entry name" value="VTC_Complex_Subunit"/>
</dbReference>
<evidence type="ECO:0000256" key="5">
    <source>
        <dbReference type="ARBA" id="ARBA00023136"/>
    </source>
</evidence>
<evidence type="ECO:0000256" key="7">
    <source>
        <dbReference type="SAM" id="Phobius"/>
    </source>
</evidence>
<gene>
    <name evidence="9" type="ORF">FGG08_007505</name>
</gene>
<comment type="subcellular location">
    <subcellularLocation>
        <location evidence="1">Vacuole membrane</location>
        <topology evidence="1">Multi-pass membrane protein</topology>
    </subcellularLocation>
</comment>
<dbReference type="GO" id="GO:0033254">
    <property type="term" value="C:vacuolar transporter chaperone complex"/>
    <property type="evidence" value="ECO:0007669"/>
    <property type="project" value="TreeGrafter"/>
</dbReference>
<feature type="compositionally biased region" description="Acidic residues" evidence="6">
    <location>
        <begin position="696"/>
        <end position="706"/>
    </location>
</feature>
<dbReference type="Gene3D" id="3.20.100.30">
    <property type="entry name" value="VTC, catalytic tunnel domain"/>
    <property type="match status" value="1"/>
</dbReference>
<feature type="region of interest" description="Disordered" evidence="6">
    <location>
        <begin position="430"/>
        <end position="453"/>
    </location>
</feature>
<organism evidence="9 10">
    <name type="scientific">Glutinoglossum americanum</name>
    <dbReference type="NCBI Taxonomy" id="1670608"/>
    <lineage>
        <taxon>Eukaryota</taxon>
        <taxon>Fungi</taxon>
        <taxon>Dikarya</taxon>
        <taxon>Ascomycota</taxon>
        <taxon>Pezizomycotina</taxon>
        <taxon>Geoglossomycetes</taxon>
        <taxon>Geoglossales</taxon>
        <taxon>Geoglossaceae</taxon>
        <taxon>Glutinoglossum</taxon>
    </lineage>
</organism>
<evidence type="ECO:0000256" key="4">
    <source>
        <dbReference type="ARBA" id="ARBA00022989"/>
    </source>
</evidence>
<comment type="caution">
    <text evidence="9">The sequence shown here is derived from an EMBL/GenBank/DDBJ whole genome shotgun (WGS) entry which is preliminary data.</text>
</comment>
<dbReference type="PANTHER" id="PTHR46140:SF1">
    <property type="entry name" value="VACUOLAR TRANSPORTER CHAPERONE COMPLEX SUBUNIT 4-RELATED"/>
    <property type="match status" value="1"/>
</dbReference>
<proteinExistence type="predicted"/>
<dbReference type="GO" id="GO:0006799">
    <property type="term" value="P:polyphosphate biosynthetic process"/>
    <property type="evidence" value="ECO:0007669"/>
    <property type="project" value="UniProtKB-ARBA"/>
</dbReference>
<evidence type="ECO:0000256" key="2">
    <source>
        <dbReference type="ARBA" id="ARBA00022554"/>
    </source>
</evidence>
<dbReference type="AlphaFoldDB" id="A0A9P8HZ43"/>
<evidence type="ECO:0000256" key="3">
    <source>
        <dbReference type="ARBA" id="ARBA00022692"/>
    </source>
</evidence>
<feature type="transmembrane region" description="Helical" evidence="7">
    <location>
        <begin position="878"/>
        <end position="899"/>
    </location>
</feature>
<dbReference type="Proteomes" id="UP000698800">
    <property type="component" value="Unassembled WGS sequence"/>
</dbReference>
<dbReference type="EMBL" id="JAGHQL010000324">
    <property type="protein sequence ID" value="KAH0533875.1"/>
    <property type="molecule type" value="Genomic_DNA"/>
</dbReference>
<keyword evidence="4 7" id="KW-1133">Transmembrane helix</keyword>
<feature type="region of interest" description="Disordered" evidence="6">
    <location>
        <begin position="231"/>
        <end position="250"/>
    </location>
</feature>
<accession>A0A9P8HZ43</accession>
<dbReference type="InterPro" id="IPR018966">
    <property type="entry name" value="VTC_domain"/>
</dbReference>
<evidence type="ECO:0000256" key="1">
    <source>
        <dbReference type="ARBA" id="ARBA00004128"/>
    </source>
</evidence>
<evidence type="ECO:0000259" key="8">
    <source>
        <dbReference type="PROSITE" id="PS51382"/>
    </source>
</evidence>
<dbReference type="InterPro" id="IPR042267">
    <property type="entry name" value="VTC_sf"/>
</dbReference>
<dbReference type="GO" id="GO:0042144">
    <property type="term" value="P:vacuole fusion, non-autophagic"/>
    <property type="evidence" value="ECO:0007669"/>
    <property type="project" value="TreeGrafter"/>
</dbReference>
<keyword evidence="3 7" id="KW-0812">Transmembrane</keyword>
<feature type="compositionally biased region" description="Polar residues" evidence="6">
    <location>
        <begin position="442"/>
        <end position="453"/>
    </location>
</feature>
<keyword evidence="10" id="KW-1185">Reference proteome</keyword>
<dbReference type="GO" id="GO:0016237">
    <property type="term" value="P:microautophagy"/>
    <property type="evidence" value="ECO:0007669"/>
    <property type="project" value="TreeGrafter"/>
</dbReference>
<dbReference type="CDD" id="cd14474">
    <property type="entry name" value="SPX_YDR089W"/>
    <property type="match status" value="1"/>
</dbReference>
<dbReference type="PROSITE" id="PS51382">
    <property type="entry name" value="SPX"/>
    <property type="match status" value="1"/>
</dbReference>
<dbReference type="GO" id="GO:0007034">
    <property type="term" value="P:vacuolar transport"/>
    <property type="evidence" value="ECO:0007669"/>
    <property type="project" value="TreeGrafter"/>
</dbReference>
<dbReference type="InterPro" id="IPR004331">
    <property type="entry name" value="SPX_dom"/>
</dbReference>